<accession>A0AA38UCH5</accession>
<sequence>MRLSTTFNKSLSLSVSFSAVVILSVISSQLHLVSAAPAPVVPVPAPTPAPAPFPEQVQAIRTTPQAQAPAEGVTGVAGGFSLVERDNHDGDGDDAGFRLNRRQVGYTRYDDGVGGRGGVGGNTVGFGGGGGSFGPPKPSPQNLQAGSSTSQSGSASAIEIRANFQGTGRKTSLEEQKLINSNIQAKLGRTYVLYNSLHPKVASQDKRSIAILGTCNRLDSVDLKHNAPGAGGKAPKIVSYTVNLKTLFPGGEVSRGVLNLDTGKNVIKDANGDDIEANLEELKAKKAKKAAVKKDTSQTR</sequence>
<feature type="signal peptide" evidence="2">
    <location>
        <begin position="1"/>
        <end position="35"/>
    </location>
</feature>
<name>A0AA38UCH5_9AGAR</name>
<dbReference type="AlphaFoldDB" id="A0AA38UCH5"/>
<gene>
    <name evidence="3" type="ORF">F5878DRAFT_230500</name>
</gene>
<comment type="caution">
    <text evidence="3">The sequence shown here is derived from an EMBL/GenBank/DDBJ whole genome shotgun (WGS) entry which is preliminary data.</text>
</comment>
<organism evidence="3 4">
    <name type="scientific">Lentinula raphanica</name>
    <dbReference type="NCBI Taxonomy" id="153919"/>
    <lineage>
        <taxon>Eukaryota</taxon>
        <taxon>Fungi</taxon>
        <taxon>Dikarya</taxon>
        <taxon>Basidiomycota</taxon>
        <taxon>Agaricomycotina</taxon>
        <taxon>Agaricomycetes</taxon>
        <taxon>Agaricomycetidae</taxon>
        <taxon>Agaricales</taxon>
        <taxon>Marasmiineae</taxon>
        <taxon>Omphalotaceae</taxon>
        <taxon>Lentinula</taxon>
    </lineage>
</organism>
<evidence type="ECO:0000313" key="3">
    <source>
        <dbReference type="EMBL" id="KAJ3837119.1"/>
    </source>
</evidence>
<proteinExistence type="predicted"/>
<evidence type="ECO:0000256" key="2">
    <source>
        <dbReference type="SAM" id="SignalP"/>
    </source>
</evidence>
<protein>
    <submittedName>
        <fullName evidence="3">Uncharacterized protein</fullName>
    </submittedName>
</protein>
<dbReference type="Proteomes" id="UP001163846">
    <property type="component" value="Unassembled WGS sequence"/>
</dbReference>
<keyword evidence="4" id="KW-1185">Reference proteome</keyword>
<evidence type="ECO:0000313" key="4">
    <source>
        <dbReference type="Proteomes" id="UP001163846"/>
    </source>
</evidence>
<feature type="compositionally biased region" description="Low complexity" evidence="1">
    <location>
        <begin position="144"/>
        <end position="155"/>
    </location>
</feature>
<feature type="region of interest" description="Disordered" evidence="1">
    <location>
        <begin position="126"/>
        <end position="155"/>
    </location>
</feature>
<evidence type="ECO:0000256" key="1">
    <source>
        <dbReference type="SAM" id="MobiDB-lite"/>
    </source>
</evidence>
<feature type="chain" id="PRO_5041303940" evidence="2">
    <location>
        <begin position="36"/>
        <end position="300"/>
    </location>
</feature>
<dbReference type="EMBL" id="MU806269">
    <property type="protein sequence ID" value="KAJ3837119.1"/>
    <property type="molecule type" value="Genomic_DNA"/>
</dbReference>
<reference evidence="3" key="1">
    <citation type="submission" date="2022-08" db="EMBL/GenBank/DDBJ databases">
        <authorList>
            <consortium name="DOE Joint Genome Institute"/>
            <person name="Min B."/>
            <person name="Riley R."/>
            <person name="Sierra-Patev S."/>
            <person name="Naranjo-Ortiz M."/>
            <person name="Looney B."/>
            <person name="Konkel Z."/>
            <person name="Slot J.C."/>
            <person name="Sakamoto Y."/>
            <person name="Steenwyk J.L."/>
            <person name="Rokas A."/>
            <person name="Carro J."/>
            <person name="Camarero S."/>
            <person name="Ferreira P."/>
            <person name="Molpeceres G."/>
            <person name="Ruiz-Duenas F.J."/>
            <person name="Serrano A."/>
            <person name="Henrissat B."/>
            <person name="Drula E."/>
            <person name="Hughes K.W."/>
            <person name="Mata J.L."/>
            <person name="Ishikawa N.K."/>
            <person name="Vargas-Isla R."/>
            <person name="Ushijima S."/>
            <person name="Smith C.A."/>
            <person name="Ahrendt S."/>
            <person name="Andreopoulos W."/>
            <person name="He G."/>
            <person name="Labutti K."/>
            <person name="Lipzen A."/>
            <person name="Ng V."/>
            <person name="Sandor L."/>
            <person name="Barry K."/>
            <person name="Martinez A.T."/>
            <person name="Xiao Y."/>
            <person name="Gibbons J.G."/>
            <person name="Terashima K."/>
            <person name="Hibbett D.S."/>
            <person name="Grigoriev I.V."/>
        </authorList>
    </citation>
    <scope>NUCLEOTIDE SEQUENCE</scope>
    <source>
        <strain evidence="3">TFB9207</strain>
    </source>
</reference>
<keyword evidence="2" id="KW-0732">Signal</keyword>